<organism evidence="13 15">
    <name type="scientific">Burkholderia pseudomallei</name>
    <name type="common">Pseudomonas pseudomallei</name>
    <dbReference type="NCBI Taxonomy" id="28450"/>
    <lineage>
        <taxon>Bacteria</taxon>
        <taxon>Pseudomonadati</taxon>
        <taxon>Pseudomonadota</taxon>
        <taxon>Betaproteobacteria</taxon>
        <taxon>Burkholderiales</taxon>
        <taxon>Burkholderiaceae</taxon>
        <taxon>Burkholderia</taxon>
        <taxon>pseudomallei group</taxon>
    </lineage>
</organism>
<keyword evidence="14" id="KW-0378">Hydrolase</keyword>
<keyword evidence="3" id="KW-0813">Transport</keyword>
<dbReference type="NCBIfam" id="NF008442">
    <property type="entry name" value="PRK11288.1"/>
    <property type="match status" value="1"/>
</dbReference>
<evidence type="ECO:0000256" key="2">
    <source>
        <dbReference type="ARBA" id="ARBA00004533"/>
    </source>
</evidence>
<dbReference type="InterPro" id="IPR017871">
    <property type="entry name" value="ABC_transporter-like_CS"/>
</dbReference>
<dbReference type="GeneID" id="93061565"/>
<dbReference type="SMR" id="A0A095QEW3"/>
<dbReference type="EC" id="3.6.3.17" evidence="14"/>
<evidence type="ECO:0000256" key="7">
    <source>
        <dbReference type="ARBA" id="ARBA00022737"/>
    </source>
</evidence>
<evidence type="ECO:0000256" key="5">
    <source>
        <dbReference type="ARBA" id="ARBA00022519"/>
    </source>
</evidence>
<gene>
    <name evidence="14" type="primary">araG</name>
    <name evidence="14" type="ORF">CWD88_20465</name>
    <name evidence="13" type="ORF">Y036_2502</name>
</gene>
<feature type="domain" description="ABC transporter" evidence="12">
    <location>
        <begin position="5"/>
        <end position="240"/>
    </location>
</feature>
<keyword evidence="8" id="KW-0547">Nucleotide-binding</keyword>
<dbReference type="PANTHER" id="PTHR43790">
    <property type="entry name" value="CARBOHYDRATE TRANSPORT ATP-BINDING PROTEIN MG119-RELATED"/>
    <property type="match status" value="1"/>
</dbReference>
<feature type="domain" description="ABC transporter" evidence="12">
    <location>
        <begin position="253"/>
        <end position="497"/>
    </location>
</feature>
<dbReference type="RefSeq" id="WP_004522056.1">
    <property type="nucleotide sequence ID" value="NZ_AP028071.1"/>
</dbReference>
<dbReference type="FunFam" id="3.40.50.300:FF:000126">
    <property type="entry name" value="Galactose/methyl galactoside import ATP-binding protein MglA"/>
    <property type="match status" value="1"/>
</dbReference>
<sequence length="503" mass="55034">MAAALRFDNIGKVFPGVRALDGISFDVQAGQVHGLMGENGAGKSTLLKILGGEYQPDSGSVLVDGRAMRFPSAAASIAAGVAVIHQELQYVPDLTVAENLLLGRLPSALGWVRKRDAQRFVRERLAAMGVDLDAQAKLRRLSIAQRQMVEICKALLRNARVIALDEPTSSLSHRETEVLFKLVDDLRRDGRALIYISHRMDEIYRLCDACTIFRDGRQVASHASLANVPRETLVRQMVGREISDIYHYAPRALGDVRLSARALEGDALRAGASFDVRAGEIVGFFGLVGAGRSELMRVIYGAQRRTGGALTLDGEPLDIRSTRDAIRRGIVLCPEDRKEEGIVAHASVAENINISCRRHGLRAGLFLDRKREAETADRFIKLLKIKTPNRRQKIRFLSGGNQQKAILARWLAEPDLKVVILDEPTRGIDVGAKHEIYGVIYELAKRGCAIVMVSSELPEVLGVSDRIVVMREGRIAGELARGEANEEAVLNLALPQGATAHAA</sequence>
<evidence type="ECO:0000256" key="3">
    <source>
        <dbReference type="ARBA" id="ARBA00022448"/>
    </source>
</evidence>
<dbReference type="InterPro" id="IPR050107">
    <property type="entry name" value="ABC_carbohydrate_import_ATPase"/>
</dbReference>
<dbReference type="AlphaFoldDB" id="A0A095QEW3"/>
<evidence type="ECO:0000313" key="16">
    <source>
        <dbReference type="Proteomes" id="UP000231878"/>
    </source>
</evidence>
<dbReference type="Proteomes" id="UP000231878">
    <property type="component" value="Unassembled WGS sequence"/>
</dbReference>
<keyword evidence="6" id="KW-0762">Sugar transport</keyword>
<dbReference type="EMBL" id="PHRB01000021">
    <property type="protein sequence ID" value="PJO64412.1"/>
    <property type="molecule type" value="Genomic_DNA"/>
</dbReference>
<dbReference type="GO" id="GO:0005524">
    <property type="term" value="F:ATP binding"/>
    <property type="evidence" value="ECO:0007669"/>
    <property type="project" value="UniProtKB-KW"/>
</dbReference>
<dbReference type="InterPro" id="IPR003593">
    <property type="entry name" value="AAA+_ATPase"/>
</dbReference>
<dbReference type="InterPro" id="IPR003439">
    <property type="entry name" value="ABC_transporter-like_ATP-bd"/>
</dbReference>
<dbReference type="PROSITE" id="PS00211">
    <property type="entry name" value="ABC_TRANSPORTER_1"/>
    <property type="match status" value="1"/>
</dbReference>
<reference evidence="13 15" key="1">
    <citation type="submission" date="2014-08" db="EMBL/GenBank/DDBJ databases">
        <authorList>
            <person name="Bunnell A."/>
            <person name="Chain P.S."/>
            <person name="Chertkov O."/>
            <person name="Currie B.J."/>
            <person name="Daligault H.E."/>
            <person name="Davenport K.W."/>
            <person name="Davis C."/>
            <person name="Gleasner C.D."/>
            <person name="Johnson S.L."/>
            <person name="Kaestli M."/>
            <person name="Koren S."/>
            <person name="Kunde Y.A."/>
            <person name="Mayo M."/>
            <person name="McMurry K.K."/>
            <person name="Price E.P."/>
            <person name="Reitenga K.G."/>
            <person name="Robison R."/>
            <person name="Rosovitz M.J."/>
            <person name="Sarovich D.S."/>
            <person name="Teshima H."/>
        </authorList>
    </citation>
    <scope>NUCLEOTIDE SEQUENCE [LARGE SCALE GENOMIC DNA]</scope>
    <source>
        <strain evidence="13 15">MSHR44</strain>
    </source>
</reference>
<dbReference type="CDD" id="cd03215">
    <property type="entry name" value="ABC_Carb_Monos_II"/>
    <property type="match status" value="1"/>
</dbReference>
<dbReference type="OrthoDB" id="8573945at2"/>
<keyword evidence="10" id="KW-1278">Translocase</keyword>
<dbReference type="Proteomes" id="UP000030475">
    <property type="component" value="Unassembled WGS sequence"/>
</dbReference>
<accession>A0A095QEW3</accession>
<evidence type="ECO:0000256" key="8">
    <source>
        <dbReference type="ARBA" id="ARBA00022741"/>
    </source>
</evidence>
<dbReference type="SMART" id="SM00382">
    <property type="entry name" value="AAA"/>
    <property type="match status" value="2"/>
</dbReference>
<evidence type="ECO:0000313" key="13">
    <source>
        <dbReference type="EMBL" id="KGX05839.1"/>
    </source>
</evidence>
<evidence type="ECO:0000256" key="4">
    <source>
        <dbReference type="ARBA" id="ARBA00022475"/>
    </source>
</evidence>
<evidence type="ECO:0000256" key="1">
    <source>
        <dbReference type="ARBA" id="ARBA00004202"/>
    </source>
</evidence>
<dbReference type="PROSITE" id="PS50893">
    <property type="entry name" value="ABC_TRANSPORTER_2"/>
    <property type="match status" value="2"/>
</dbReference>
<reference evidence="14 16" key="2">
    <citation type="submission" date="2017-11" db="EMBL/GenBank/DDBJ databases">
        <title>Molecular characterization of Burkholderia pseudomallei and closely related isolates from Vietnam.</title>
        <authorList>
            <person name="Ustinov D.V."/>
            <person name="Antonov A.S."/>
            <person name="Avdusheva E.F."/>
            <person name="Shpak I.M."/>
            <person name="Zakharova I.B."/>
            <person name="Thi L.A."/>
            <person name="Teteryatnikova N."/>
            <person name="Lopasteyskaya Y.A."/>
            <person name="Kuzyutina J.A."/>
            <person name="Ngo T.N."/>
            <person name="Victorov D.V."/>
        </authorList>
    </citation>
    <scope>NUCLEOTIDE SEQUENCE [LARGE SCALE GENOMIC DNA]</scope>
    <source>
        <strain evidence="14 16">V1512</strain>
    </source>
</reference>
<keyword evidence="9 14" id="KW-0067">ATP-binding</keyword>
<dbReference type="FunFam" id="3.40.50.300:FF:000127">
    <property type="entry name" value="Ribose import ATP-binding protein RbsA"/>
    <property type="match status" value="1"/>
</dbReference>
<dbReference type="CDD" id="cd03216">
    <property type="entry name" value="ABC_Carb_Monos_I"/>
    <property type="match status" value="1"/>
</dbReference>
<dbReference type="GO" id="GO:0005886">
    <property type="term" value="C:plasma membrane"/>
    <property type="evidence" value="ECO:0007669"/>
    <property type="project" value="UniProtKB-SubCell"/>
</dbReference>
<evidence type="ECO:0000256" key="10">
    <source>
        <dbReference type="ARBA" id="ARBA00022967"/>
    </source>
</evidence>
<dbReference type="GO" id="GO:0015749">
    <property type="term" value="P:monosaccharide transmembrane transport"/>
    <property type="evidence" value="ECO:0007669"/>
    <property type="project" value="UniProtKB-ARBA"/>
</dbReference>
<dbReference type="EMBL" id="JQIM01000010">
    <property type="protein sequence ID" value="KGX05839.1"/>
    <property type="molecule type" value="Genomic_DNA"/>
</dbReference>
<dbReference type="Pfam" id="PF00005">
    <property type="entry name" value="ABC_tran"/>
    <property type="match status" value="2"/>
</dbReference>
<evidence type="ECO:0000313" key="15">
    <source>
        <dbReference type="Proteomes" id="UP000030475"/>
    </source>
</evidence>
<evidence type="ECO:0000313" key="14">
    <source>
        <dbReference type="EMBL" id="PJO64412.1"/>
    </source>
</evidence>
<evidence type="ECO:0000256" key="9">
    <source>
        <dbReference type="ARBA" id="ARBA00022840"/>
    </source>
</evidence>
<dbReference type="Gene3D" id="3.40.50.300">
    <property type="entry name" value="P-loop containing nucleotide triphosphate hydrolases"/>
    <property type="match status" value="2"/>
</dbReference>
<dbReference type="KEGG" id="but:X994_3185"/>
<proteinExistence type="predicted"/>
<evidence type="ECO:0000256" key="6">
    <source>
        <dbReference type="ARBA" id="ARBA00022597"/>
    </source>
</evidence>
<dbReference type="InterPro" id="IPR027417">
    <property type="entry name" value="P-loop_NTPase"/>
</dbReference>
<keyword evidence="5" id="KW-0997">Cell inner membrane</keyword>
<dbReference type="GO" id="GO:0016887">
    <property type="term" value="F:ATP hydrolysis activity"/>
    <property type="evidence" value="ECO:0007669"/>
    <property type="project" value="InterPro"/>
</dbReference>
<protein>
    <submittedName>
        <fullName evidence="13">ABC transporter family protein</fullName>
    </submittedName>
    <submittedName>
        <fullName evidence="14">Arabinose import ATP-binding protein AraG</fullName>
        <ecNumber evidence="14">3.6.3.17</ecNumber>
    </submittedName>
</protein>
<keyword evidence="4" id="KW-1003">Cell membrane</keyword>
<dbReference type="SUPFAM" id="SSF52540">
    <property type="entry name" value="P-loop containing nucleoside triphosphate hydrolases"/>
    <property type="match status" value="2"/>
</dbReference>
<evidence type="ECO:0000259" key="12">
    <source>
        <dbReference type="PROSITE" id="PS50893"/>
    </source>
</evidence>
<dbReference type="PANTHER" id="PTHR43790:SF6">
    <property type="entry name" value="ARABINOSE IMPORT ATP-BINDING PROTEIN ARAG"/>
    <property type="match status" value="1"/>
</dbReference>
<keyword evidence="7" id="KW-0677">Repeat</keyword>
<name>A0A095QEW3_BURPE</name>
<keyword evidence="11" id="KW-0472">Membrane</keyword>
<comment type="caution">
    <text evidence="13">The sequence shown here is derived from an EMBL/GenBank/DDBJ whole genome shotgun (WGS) entry which is preliminary data.</text>
</comment>
<comment type="subcellular location">
    <subcellularLocation>
        <location evidence="2">Cell inner membrane</location>
    </subcellularLocation>
    <subcellularLocation>
        <location evidence="1">Cell membrane</location>
        <topology evidence="1">Peripheral membrane protein</topology>
    </subcellularLocation>
</comment>
<evidence type="ECO:0000256" key="11">
    <source>
        <dbReference type="ARBA" id="ARBA00023136"/>
    </source>
</evidence>